<protein>
    <submittedName>
        <fullName evidence="7">Uncharacterized protein</fullName>
    </submittedName>
</protein>
<dbReference type="AlphaFoldDB" id="A0A6A5HKZ0"/>
<dbReference type="KEGG" id="crq:GCK72_006509"/>
<feature type="transmembrane region" description="Helical" evidence="6">
    <location>
        <begin position="188"/>
        <end position="219"/>
    </location>
</feature>
<comment type="similarity">
    <text evidence="2">Belongs to the nematode receptor-like protein srd family.</text>
</comment>
<evidence type="ECO:0000256" key="4">
    <source>
        <dbReference type="ARBA" id="ARBA00022989"/>
    </source>
</evidence>
<proteinExistence type="inferred from homology"/>
<evidence type="ECO:0000313" key="7">
    <source>
        <dbReference type="EMBL" id="KAF1766552.1"/>
    </source>
</evidence>
<dbReference type="InterPro" id="IPR019421">
    <property type="entry name" value="7TM_GPCR_serpentine_rcpt_Srd"/>
</dbReference>
<dbReference type="PANTHER" id="PTHR22945:SF98">
    <property type="entry name" value="SERPENTINE RECEPTOR, CLASS D (DELTA)"/>
    <property type="match status" value="1"/>
</dbReference>
<comment type="caution">
    <text evidence="7">The sequence shown here is derived from an EMBL/GenBank/DDBJ whole genome shotgun (WGS) entry which is preliminary data.</text>
</comment>
<reference evidence="7 8" key="1">
    <citation type="submission" date="2019-12" db="EMBL/GenBank/DDBJ databases">
        <title>Chromosome-level assembly of the Caenorhabditis remanei genome.</title>
        <authorList>
            <person name="Teterina A.A."/>
            <person name="Willis J.H."/>
            <person name="Phillips P.C."/>
        </authorList>
    </citation>
    <scope>NUCLEOTIDE SEQUENCE [LARGE SCALE GENOMIC DNA]</scope>
    <source>
        <strain evidence="7 8">PX506</strain>
        <tissue evidence="7">Whole organism</tissue>
    </source>
</reference>
<name>A0A6A5HKZ0_CAERE</name>
<evidence type="ECO:0000256" key="2">
    <source>
        <dbReference type="ARBA" id="ARBA00009166"/>
    </source>
</evidence>
<dbReference type="CTD" id="9811262"/>
<dbReference type="SUPFAM" id="SSF81321">
    <property type="entry name" value="Family A G protein-coupled receptor-like"/>
    <property type="match status" value="1"/>
</dbReference>
<dbReference type="EMBL" id="WUAV01000002">
    <property type="protein sequence ID" value="KAF1766552.1"/>
    <property type="molecule type" value="Genomic_DNA"/>
</dbReference>
<feature type="transmembrane region" description="Helical" evidence="6">
    <location>
        <begin position="240"/>
        <end position="261"/>
    </location>
</feature>
<evidence type="ECO:0000313" key="8">
    <source>
        <dbReference type="Proteomes" id="UP000483820"/>
    </source>
</evidence>
<keyword evidence="5 6" id="KW-0472">Membrane</keyword>
<feature type="transmembrane region" description="Helical" evidence="6">
    <location>
        <begin position="132"/>
        <end position="152"/>
    </location>
</feature>
<dbReference type="GO" id="GO:0016020">
    <property type="term" value="C:membrane"/>
    <property type="evidence" value="ECO:0007669"/>
    <property type="project" value="UniProtKB-SubCell"/>
</dbReference>
<comment type="subcellular location">
    <subcellularLocation>
        <location evidence="1">Membrane</location>
        <topology evidence="1">Multi-pass membrane protein</topology>
    </subcellularLocation>
</comment>
<dbReference type="PANTHER" id="PTHR22945">
    <property type="entry name" value="SERPENTINE RECEPTOR, CLASS D DELTA"/>
    <property type="match status" value="1"/>
</dbReference>
<dbReference type="Pfam" id="PF10317">
    <property type="entry name" value="7TM_GPCR_Srd"/>
    <property type="match status" value="1"/>
</dbReference>
<dbReference type="Gene3D" id="1.20.1070.10">
    <property type="entry name" value="Rhodopsin 7-helix transmembrane proteins"/>
    <property type="match status" value="1"/>
</dbReference>
<organism evidence="7 8">
    <name type="scientific">Caenorhabditis remanei</name>
    <name type="common">Caenorhabditis vulgaris</name>
    <dbReference type="NCBI Taxonomy" id="31234"/>
    <lineage>
        <taxon>Eukaryota</taxon>
        <taxon>Metazoa</taxon>
        <taxon>Ecdysozoa</taxon>
        <taxon>Nematoda</taxon>
        <taxon>Chromadorea</taxon>
        <taxon>Rhabditida</taxon>
        <taxon>Rhabditina</taxon>
        <taxon>Rhabditomorpha</taxon>
        <taxon>Rhabditoidea</taxon>
        <taxon>Rhabditidae</taxon>
        <taxon>Peloderinae</taxon>
        <taxon>Caenorhabditis</taxon>
    </lineage>
</organism>
<accession>A0A6A5HKZ0</accession>
<gene>
    <name evidence="7" type="ORF">GCK72_006509</name>
</gene>
<evidence type="ECO:0000256" key="1">
    <source>
        <dbReference type="ARBA" id="ARBA00004141"/>
    </source>
</evidence>
<dbReference type="Proteomes" id="UP000483820">
    <property type="component" value="Chromosome II"/>
</dbReference>
<keyword evidence="4 6" id="KW-1133">Transmembrane helix</keyword>
<evidence type="ECO:0000256" key="6">
    <source>
        <dbReference type="SAM" id="Phobius"/>
    </source>
</evidence>
<feature type="transmembrane region" description="Helical" evidence="6">
    <location>
        <begin position="14"/>
        <end position="33"/>
    </location>
</feature>
<dbReference type="InterPro" id="IPR050920">
    <property type="entry name" value="Nematode_rcpt-like_delta"/>
</dbReference>
<evidence type="ECO:0000256" key="3">
    <source>
        <dbReference type="ARBA" id="ARBA00022692"/>
    </source>
</evidence>
<feature type="transmembrane region" description="Helical" evidence="6">
    <location>
        <begin position="97"/>
        <end position="120"/>
    </location>
</feature>
<evidence type="ECO:0000256" key="5">
    <source>
        <dbReference type="ARBA" id="ARBA00023136"/>
    </source>
</evidence>
<feature type="transmembrane region" description="Helical" evidence="6">
    <location>
        <begin position="45"/>
        <end position="65"/>
    </location>
</feature>
<feature type="transmembrane region" description="Helical" evidence="6">
    <location>
        <begin position="273"/>
        <end position="295"/>
    </location>
</feature>
<dbReference type="GeneID" id="9811262"/>
<dbReference type="RefSeq" id="XP_003113422.2">
    <property type="nucleotide sequence ID" value="XM_003113374.2"/>
</dbReference>
<sequence>MSSDSNRFVIYFDAYYYLYFVIGVLAQMVLLILIKTKSPPSLESFRYFLINTWIVQFSVLVMAFFTQSRCLPNSTTYAVLPRGPCRLFGPNACFGGYHVSLAVSMGVALSIANTVLFRYLLLRFHGFQKKHYITMIALCHIPTVFLATVPFFDEWDFQYARSFTYKEHPTYDVSIYEPFPGFSNIQSIPFLTATGVVAIGAYVIPLGSFFIIFSISSLIKSHKSMSERTKAVAKMMVKGLAFQTILPFLSYTPIVSFYLYSQFTGEEMLLTEHFLMLCSGFPALCDPFISCYCILPYRQSILKFISRKTRRGSGSSRSKVSTISVRSVNLHVF</sequence>
<keyword evidence="3 6" id="KW-0812">Transmembrane</keyword>